<gene>
    <name evidence="2" type="ORF">KEC93_24560</name>
</gene>
<evidence type="ECO:0000256" key="1">
    <source>
        <dbReference type="SAM" id="MobiDB-lite"/>
    </source>
</evidence>
<accession>A0AB74VF38</accession>
<dbReference type="GeneID" id="66347769"/>
<name>A0AB74VF38_CLOBE</name>
<sequence>MDKTEYRGEAAMENEVSAKLISGEEVKLIIKSIDDAKTQYKDYVKREKLVTQNGKYHEMWNYIFTNIEKSFNEFPYKCYKISRQRLWEFIVIHDQINYVLYVIMKENNFEKIRNAKGKDLHYIKILNLINPFKIEKSKQISLFPDDESKEEYIKNDLDKMLKDIDGKVNVCVDVLYSEKQNKVTSISGKISDYDLDEIKSYCWNEFITADINEIIDTNDEYEVITEPIELHVRDHVKRVKEHEEDTKDIIASKETQKKNLEGK</sequence>
<dbReference type="RefSeq" id="WP_139357385.1">
    <property type="nucleotide sequence ID" value="NZ_CP073653.1"/>
</dbReference>
<organism evidence="2 3">
    <name type="scientific">Clostridium beijerinckii</name>
    <name type="common">Clostridium MP</name>
    <dbReference type="NCBI Taxonomy" id="1520"/>
    <lineage>
        <taxon>Bacteria</taxon>
        <taxon>Bacillati</taxon>
        <taxon>Bacillota</taxon>
        <taxon>Clostridia</taxon>
        <taxon>Eubacteriales</taxon>
        <taxon>Clostridiaceae</taxon>
        <taxon>Clostridium</taxon>
    </lineage>
</organism>
<dbReference type="EMBL" id="CP073653">
    <property type="protein sequence ID" value="QUN35053.1"/>
    <property type="molecule type" value="Genomic_DNA"/>
</dbReference>
<dbReference type="AlphaFoldDB" id="A0AB74VF38"/>
<dbReference type="Pfam" id="PF19448">
    <property type="entry name" value="DUF5986"/>
    <property type="match status" value="1"/>
</dbReference>
<evidence type="ECO:0000313" key="2">
    <source>
        <dbReference type="EMBL" id="QUN35053.1"/>
    </source>
</evidence>
<evidence type="ECO:0000313" key="3">
    <source>
        <dbReference type="Proteomes" id="UP000679373"/>
    </source>
</evidence>
<dbReference type="InterPro" id="IPR046028">
    <property type="entry name" value="DUF5986"/>
</dbReference>
<reference evidence="2" key="1">
    <citation type="submission" date="2021-04" db="EMBL/GenBank/DDBJ databases">
        <title>Complete genome sequence of the type strain Clostridium beijerinckii NRRL B-598.</title>
        <authorList>
            <person name="Sedlar K."/>
            <person name="Branska B."/>
            <person name="Bezdicek M."/>
            <person name="Nykrynova M."/>
            <person name="Lengerova M."/>
            <person name="Skutkova H."/>
            <person name="Patakova P."/>
        </authorList>
    </citation>
    <scope>NUCLEOTIDE SEQUENCE</scope>
    <source>
        <strain evidence="2">DSM 791</strain>
    </source>
</reference>
<protein>
    <submittedName>
        <fullName evidence="2">Uncharacterized protein</fullName>
    </submittedName>
</protein>
<proteinExistence type="predicted"/>
<dbReference type="Proteomes" id="UP000679373">
    <property type="component" value="Chromosome"/>
</dbReference>
<keyword evidence="3" id="KW-1185">Reference proteome</keyword>
<feature type="region of interest" description="Disordered" evidence="1">
    <location>
        <begin position="243"/>
        <end position="263"/>
    </location>
</feature>